<evidence type="ECO:0000256" key="1">
    <source>
        <dbReference type="SAM" id="MobiDB-lite"/>
    </source>
</evidence>
<dbReference type="PROSITE" id="PS50943">
    <property type="entry name" value="HTH_CROC1"/>
    <property type="match status" value="1"/>
</dbReference>
<feature type="domain" description="HTH cro/C1-type" evidence="2">
    <location>
        <begin position="12"/>
        <end position="66"/>
    </location>
</feature>
<dbReference type="EMBL" id="PZKF01000041">
    <property type="protein sequence ID" value="PTE15800.1"/>
    <property type="molecule type" value="Genomic_DNA"/>
</dbReference>
<dbReference type="RefSeq" id="WP_107325888.1">
    <property type="nucleotide sequence ID" value="NZ_NHSP01000051.1"/>
</dbReference>
<evidence type="ECO:0000313" key="4">
    <source>
        <dbReference type="Proteomes" id="UP000241899"/>
    </source>
</evidence>
<dbReference type="SUPFAM" id="SSF47413">
    <property type="entry name" value="lambda repressor-like DNA-binding domains"/>
    <property type="match status" value="1"/>
</dbReference>
<dbReference type="Proteomes" id="UP000241899">
    <property type="component" value="Unassembled WGS sequence"/>
</dbReference>
<dbReference type="SMART" id="SM00530">
    <property type="entry name" value="HTH_XRE"/>
    <property type="match status" value="1"/>
</dbReference>
<evidence type="ECO:0000313" key="3">
    <source>
        <dbReference type="EMBL" id="PTE15800.1"/>
    </source>
</evidence>
<dbReference type="Gene3D" id="1.10.260.40">
    <property type="entry name" value="lambda repressor-like DNA-binding domains"/>
    <property type="match status" value="1"/>
</dbReference>
<gene>
    <name evidence="3" type="ORF">C5F46_13595</name>
</gene>
<dbReference type="InterPro" id="IPR001387">
    <property type="entry name" value="Cro/C1-type_HTH"/>
</dbReference>
<keyword evidence="4" id="KW-1185">Reference proteome</keyword>
<dbReference type="AlphaFoldDB" id="A0A2T4JD14"/>
<protein>
    <submittedName>
        <fullName evidence="3">XRE family transcriptional regulator</fullName>
    </submittedName>
</protein>
<reference evidence="3 4" key="1">
    <citation type="submission" date="2018-03" db="EMBL/GenBank/DDBJ databases">
        <title>Rhodobacter veldkampii.</title>
        <authorList>
            <person name="Meyer T.E."/>
            <person name="Miller S."/>
            <person name="Lodha T."/>
            <person name="Gandham S."/>
            <person name="Chintalapati S."/>
            <person name="Chintalapati V.R."/>
        </authorList>
    </citation>
    <scope>NUCLEOTIDE SEQUENCE [LARGE SCALE GENOMIC DNA]</scope>
    <source>
        <strain evidence="3 4">DSM 11550</strain>
    </source>
</reference>
<evidence type="ECO:0000259" key="2">
    <source>
        <dbReference type="PROSITE" id="PS50943"/>
    </source>
</evidence>
<feature type="region of interest" description="Disordered" evidence="1">
    <location>
        <begin position="170"/>
        <end position="199"/>
    </location>
</feature>
<proteinExistence type="predicted"/>
<dbReference type="Pfam" id="PF01381">
    <property type="entry name" value="HTH_3"/>
    <property type="match status" value="1"/>
</dbReference>
<comment type="caution">
    <text evidence="3">The sequence shown here is derived from an EMBL/GenBank/DDBJ whole genome shotgun (WGS) entry which is preliminary data.</text>
</comment>
<sequence length="199" mass="21840">MSYDTADIAARLQAARKARGLSQRELSDLAGVPQAQISRIEAGTVDLRLSSLVALAHALDLEPTLVPRKALPAVRSLSRDAVSASRKDIVAAQKEIQRISETMRGLQIKAPNLEGLQQLQKSFSELQRFRVPTLDLKGLKQLRQALELINRPTQDMAALSQSIKLMQSVRNKAAHGPVRDADDIPSRPAYSLDDEDDDA</sequence>
<dbReference type="InterPro" id="IPR010982">
    <property type="entry name" value="Lambda_DNA-bd_dom_sf"/>
</dbReference>
<dbReference type="GO" id="GO:0003677">
    <property type="term" value="F:DNA binding"/>
    <property type="evidence" value="ECO:0007669"/>
    <property type="project" value="InterPro"/>
</dbReference>
<organism evidence="3 4">
    <name type="scientific">Phaeovulum veldkampii DSM 11550</name>
    <dbReference type="NCBI Taxonomy" id="1185920"/>
    <lineage>
        <taxon>Bacteria</taxon>
        <taxon>Pseudomonadati</taxon>
        <taxon>Pseudomonadota</taxon>
        <taxon>Alphaproteobacteria</taxon>
        <taxon>Rhodobacterales</taxon>
        <taxon>Paracoccaceae</taxon>
        <taxon>Phaeovulum</taxon>
    </lineage>
</organism>
<accession>A0A2T4JD14</accession>
<dbReference type="CDD" id="cd00093">
    <property type="entry name" value="HTH_XRE"/>
    <property type="match status" value="1"/>
</dbReference>
<dbReference type="OrthoDB" id="6386497at2"/>
<name>A0A2T4JD14_9RHOB</name>